<proteinExistence type="predicted"/>
<dbReference type="RefSeq" id="WP_070948017.1">
    <property type="nucleotide sequence ID" value="NZ_MLIQ01000042.1"/>
</dbReference>
<evidence type="ECO:0000313" key="1">
    <source>
        <dbReference type="EMBL" id="OHU47398.1"/>
    </source>
</evidence>
<dbReference type="GO" id="GO:0003676">
    <property type="term" value="F:nucleic acid binding"/>
    <property type="evidence" value="ECO:0007669"/>
    <property type="project" value="InterPro"/>
</dbReference>
<name>A0A1S1LDB2_MYCCH</name>
<accession>A0A1S1LDB2</accession>
<dbReference type="Proteomes" id="UP000180043">
    <property type="component" value="Unassembled WGS sequence"/>
</dbReference>
<sequence>MTLVFLDIESTGLHRLCRPWEIGIIRREQGSSDRAINIFINVCDIDLPNADPKGLHVGRFEERHPERGGQLRTGDLLVREAEAAQLVREWTADALVFGVYPEYDVKVLGNMLSRHALEPTWTKTSPQDISVIAEKWLRSTGRTPERSNPARSEQCGVPYPAPHLRHTAMGDADWVKRWFAMLESQGAVSV</sequence>
<dbReference type="EMBL" id="MLIQ01000042">
    <property type="protein sequence ID" value="OHU47398.1"/>
    <property type="molecule type" value="Genomic_DNA"/>
</dbReference>
<dbReference type="SUPFAM" id="SSF53098">
    <property type="entry name" value="Ribonuclease H-like"/>
    <property type="match status" value="1"/>
</dbReference>
<evidence type="ECO:0008006" key="3">
    <source>
        <dbReference type="Google" id="ProtNLM"/>
    </source>
</evidence>
<gene>
    <name evidence="1" type="ORF">BKG82_27720</name>
</gene>
<comment type="caution">
    <text evidence="1">The sequence shown here is derived from an EMBL/GenBank/DDBJ whole genome shotgun (WGS) entry which is preliminary data.</text>
</comment>
<reference evidence="1 2" key="1">
    <citation type="submission" date="2016-10" db="EMBL/GenBank/DDBJ databases">
        <title>Evaluation of Human, Veterinary and Environmental Mycobacterium chelonae Isolates by Core Genome Phylogenomic Analysis, Targeted Gene Comparison, and Anti-microbial Susceptibility Patterns: A Tale of Mistaken Identities.</title>
        <authorList>
            <person name="Fogelson S.B."/>
            <person name="Camus A.C."/>
            <person name="Lorenz W."/>
            <person name="Vasireddy R."/>
            <person name="Vasireddy S."/>
            <person name="Smith T."/>
            <person name="Brown-Elliott B.A."/>
            <person name="Wallace R.J.Jr."/>
            <person name="Hasan N.A."/>
            <person name="Reischl U."/>
            <person name="Sanchez S."/>
        </authorList>
    </citation>
    <scope>NUCLEOTIDE SEQUENCE [LARGE SCALE GENOMIC DNA]</scope>
    <source>
        <strain evidence="1 2">15515</strain>
    </source>
</reference>
<dbReference type="InterPro" id="IPR012337">
    <property type="entry name" value="RNaseH-like_sf"/>
</dbReference>
<dbReference type="Gene3D" id="3.30.420.10">
    <property type="entry name" value="Ribonuclease H-like superfamily/Ribonuclease H"/>
    <property type="match status" value="1"/>
</dbReference>
<protein>
    <recommendedName>
        <fullName evidence="3">Exonuclease domain-containing protein</fullName>
    </recommendedName>
</protein>
<evidence type="ECO:0000313" key="2">
    <source>
        <dbReference type="Proteomes" id="UP000180043"/>
    </source>
</evidence>
<organism evidence="1 2">
    <name type="scientific">Mycobacteroides chelonae</name>
    <name type="common">Mycobacterium chelonae</name>
    <dbReference type="NCBI Taxonomy" id="1774"/>
    <lineage>
        <taxon>Bacteria</taxon>
        <taxon>Bacillati</taxon>
        <taxon>Actinomycetota</taxon>
        <taxon>Actinomycetes</taxon>
        <taxon>Mycobacteriales</taxon>
        <taxon>Mycobacteriaceae</taxon>
        <taxon>Mycobacteroides</taxon>
    </lineage>
</organism>
<dbReference type="AlphaFoldDB" id="A0A1S1LDB2"/>
<dbReference type="InterPro" id="IPR036397">
    <property type="entry name" value="RNaseH_sf"/>
</dbReference>